<dbReference type="AlphaFoldDB" id="A9HSD5"/>
<evidence type="ECO:0000313" key="2">
    <source>
        <dbReference type="EMBL" id="CAP57063.1"/>
    </source>
</evidence>
<evidence type="ECO:0000256" key="1">
    <source>
        <dbReference type="SAM" id="MobiDB-lite"/>
    </source>
</evidence>
<feature type="region of interest" description="Disordered" evidence="1">
    <location>
        <begin position="1"/>
        <end position="52"/>
    </location>
</feature>
<organism evidence="2 3">
    <name type="scientific">Gluconacetobacter diazotrophicus (strain ATCC 49037 / DSM 5601 / CCUG 37298 / CIP 103539 / LMG 7603 / PAl5)</name>
    <dbReference type="NCBI Taxonomy" id="272568"/>
    <lineage>
        <taxon>Bacteria</taxon>
        <taxon>Pseudomonadati</taxon>
        <taxon>Pseudomonadota</taxon>
        <taxon>Alphaproteobacteria</taxon>
        <taxon>Acetobacterales</taxon>
        <taxon>Acetobacteraceae</taxon>
        <taxon>Gluconacetobacter</taxon>
    </lineage>
</organism>
<dbReference type="KEGG" id="gdi:GDI3120"/>
<protein>
    <submittedName>
        <fullName evidence="2">Uncharacterized protein</fullName>
    </submittedName>
</protein>
<feature type="compositionally biased region" description="Gly residues" evidence="1">
    <location>
        <begin position="21"/>
        <end position="31"/>
    </location>
</feature>
<accession>A9HSD5</accession>
<evidence type="ECO:0000313" key="3">
    <source>
        <dbReference type="Proteomes" id="UP000001176"/>
    </source>
</evidence>
<sequence length="52" mass="5391">MEARPGQPVQTRGDIGDDGRGMGGKAGGGMGSRPVWYRPAGRHSCHGGILSR</sequence>
<gene>
    <name evidence="2" type="ordered locus">GDI3120</name>
</gene>
<dbReference type="EMBL" id="AM889285">
    <property type="protein sequence ID" value="CAP57063.1"/>
    <property type="molecule type" value="Genomic_DNA"/>
</dbReference>
<reference evidence="2 3" key="1">
    <citation type="journal article" date="2009" name="BMC Genomics">
        <title>Complete genome sequence of the sugarcane nitrogen-fixing endophyte Gluconacetobacter diazotrophicus Pal5.</title>
        <authorList>
            <person name="Bertalan M."/>
            <person name="Albano R."/>
            <person name="Padua V."/>
            <person name="Rouws L."/>
            <person name="Rojas C."/>
            <person name="Hemerly A."/>
            <person name="Teixeira K."/>
            <person name="Schwab S."/>
            <person name="Araujo J."/>
            <person name="Oliveira A."/>
            <person name="Franca L."/>
            <person name="Magalhaes V."/>
            <person name="Alqueres S."/>
            <person name="Cardoso A."/>
            <person name="Almeida W."/>
            <person name="Loureiro M.M."/>
            <person name="Nogueira E."/>
            <person name="Cidade D."/>
            <person name="Oliveira D."/>
            <person name="Simao T."/>
            <person name="Macedo J."/>
            <person name="Valadao A."/>
            <person name="Dreschsel M."/>
            <person name="Freitas F."/>
            <person name="Vidal M."/>
            <person name="Guedes H."/>
            <person name="Rodrigues E."/>
            <person name="Meneses C."/>
            <person name="Brioso P."/>
            <person name="Pozzer L."/>
            <person name="Figueiredo D."/>
            <person name="Montano H."/>
            <person name="Junior J."/>
            <person name="Filho G."/>
            <person name="Flores V."/>
            <person name="Ferreira B."/>
            <person name="Branco A."/>
            <person name="Gonzalez P."/>
            <person name="Guillobel H."/>
            <person name="Lemos M."/>
            <person name="Seibel L."/>
            <person name="Macedo J."/>
            <person name="Alves-Ferreira M."/>
            <person name="Sachetto-Martins G."/>
            <person name="Coelho A."/>
            <person name="Santos E."/>
            <person name="Amaral G."/>
            <person name="Neves A."/>
            <person name="Pacheco A.B."/>
            <person name="Carvalho D."/>
            <person name="Lery L."/>
            <person name="Bisch P."/>
            <person name="Rossle S.C."/>
            <person name="Urmenyi T."/>
            <person name="Kruger W.V."/>
            <person name="Martins O."/>
            <person name="Baldani J.I."/>
            <person name="Ferreira P.C."/>
        </authorList>
    </citation>
    <scope>NUCLEOTIDE SEQUENCE [LARGE SCALE GENOMIC DNA]</scope>
    <source>
        <strain evidence="3">ATCC 49037 / DSM 5601 / CCUG 37298 / CIP 103539 / LMG 7603 / PAl5</strain>
    </source>
</reference>
<name>A9HSD5_GLUDA</name>
<proteinExistence type="predicted"/>
<keyword evidence="3" id="KW-1185">Reference proteome</keyword>
<dbReference type="Proteomes" id="UP000001176">
    <property type="component" value="Chromosome"/>
</dbReference>